<dbReference type="Proteomes" id="UP000019374">
    <property type="component" value="Unassembled WGS sequence"/>
</dbReference>
<dbReference type="eggNOG" id="ENOG502RR48">
    <property type="taxonomic scope" value="Eukaryota"/>
</dbReference>
<accession>T5AMM8</accession>
<reference evidence="2 3" key="1">
    <citation type="journal article" date="2013" name="Chin. Sci. Bull.">
        <title>Genome survey uncovers the secrets of sex and lifestyle in caterpillar fungus.</title>
        <authorList>
            <person name="Hu X."/>
            <person name="Zhang Y."/>
            <person name="Xiao G."/>
            <person name="Zheng P."/>
            <person name="Xia Y."/>
            <person name="Zhang X."/>
            <person name="St Leger R.J."/>
            <person name="Liu X."/>
            <person name="Wang C."/>
        </authorList>
    </citation>
    <scope>NUCLEOTIDE SEQUENCE [LARGE SCALE GENOMIC DNA]</scope>
    <source>
        <strain evidence="3">Co18 / CGMCC 3.14243</strain>
        <tissue evidence="2">Fruit-body</tissue>
    </source>
</reference>
<evidence type="ECO:0000313" key="3">
    <source>
        <dbReference type="Proteomes" id="UP000019374"/>
    </source>
</evidence>
<evidence type="ECO:0000313" key="2">
    <source>
        <dbReference type="EMBL" id="EQL03012.1"/>
    </source>
</evidence>
<sequence length="317" mass="34939">MAPASYFGTVTSPSSFRARLADKRAQTLSELDPLPASQWARDHLLACRVVRRDTQSNVLPILSPYSEPTDTHGPLEIQGFVNGPTPAQLAQHERLLAHSCGFSLGQVRASMARLTGPQERRALDYEAVPSPEDGGDEPRPKRAAQGTRQDDFTNSTTMRVGSSSPLTESSQEPSSMDHVDTESHTLLSAPEEWTSRLVSCAIRHILQFASAQDFIATVEFRDNKARLASFLPGPTQKRVVAIDDGGLCLRVEKSGVFQVVKNRVAILETKKRFQCFEGGRPTISDECFAQMTSEALVARLVDPLDELTERYHSSPLY</sequence>
<feature type="region of interest" description="Disordered" evidence="1">
    <location>
        <begin position="117"/>
        <end position="184"/>
    </location>
</feature>
<dbReference type="AlphaFoldDB" id="T5AMM8"/>
<organism evidence="2 3">
    <name type="scientific">Ophiocordyceps sinensis (strain Co18 / CGMCC 3.14243)</name>
    <name type="common">Yarsagumba caterpillar fungus</name>
    <name type="synonym">Hirsutella sinensis</name>
    <dbReference type="NCBI Taxonomy" id="911162"/>
    <lineage>
        <taxon>Eukaryota</taxon>
        <taxon>Fungi</taxon>
        <taxon>Dikarya</taxon>
        <taxon>Ascomycota</taxon>
        <taxon>Pezizomycotina</taxon>
        <taxon>Sordariomycetes</taxon>
        <taxon>Hypocreomycetidae</taxon>
        <taxon>Hypocreales</taxon>
        <taxon>Ophiocordycipitaceae</taxon>
        <taxon>Ophiocordyceps</taxon>
    </lineage>
</organism>
<proteinExistence type="predicted"/>
<gene>
    <name evidence="2" type="ORF">OCS_01280</name>
</gene>
<evidence type="ECO:0000256" key="1">
    <source>
        <dbReference type="SAM" id="MobiDB-lite"/>
    </source>
</evidence>
<dbReference type="EMBL" id="KE652248">
    <property type="protein sequence ID" value="EQL03012.1"/>
    <property type="molecule type" value="Genomic_DNA"/>
</dbReference>
<name>T5AMM8_OPHSC</name>
<feature type="compositionally biased region" description="Polar residues" evidence="1">
    <location>
        <begin position="152"/>
        <end position="174"/>
    </location>
</feature>
<dbReference type="HOGENOM" id="CLU_038178_0_0_1"/>
<protein>
    <submittedName>
        <fullName evidence="2">Uncharacterized protein</fullName>
    </submittedName>
</protein>